<keyword evidence="2" id="KW-0548">Nucleotidyltransferase</keyword>
<feature type="compositionally biased region" description="Basic and acidic residues" evidence="1">
    <location>
        <begin position="156"/>
        <end position="168"/>
    </location>
</feature>
<evidence type="ECO:0000313" key="2">
    <source>
        <dbReference type="EMBL" id="GFA59182.1"/>
    </source>
</evidence>
<feature type="region of interest" description="Disordered" evidence="1">
    <location>
        <begin position="137"/>
        <end position="168"/>
    </location>
</feature>
<feature type="compositionally biased region" description="Gly residues" evidence="1">
    <location>
        <begin position="137"/>
        <end position="146"/>
    </location>
</feature>
<keyword evidence="2" id="KW-0695">RNA-directed DNA polymerase</keyword>
<dbReference type="GO" id="GO:0003964">
    <property type="term" value="F:RNA-directed DNA polymerase activity"/>
    <property type="evidence" value="ECO:0007669"/>
    <property type="project" value="UniProtKB-KW"/>
</dbReference>
<accession>A0A699JV71</accession>
<reference evidence="2" key="1">
    <citation type="journal article" date="2019" name="Sci. Rep.">
        <title>Draft genome of Tanacetum cinerariifolium, the natural source of mosquito coil.</title>
        <authorList>
            <person name="Yamashiro T."/>
            <person name="Shiraishi A."/>
            <person name="Satake H."/>
            <person name="Nakayama K."/>
        </authorList>
    </citation>
    <scope>NUCLEOTIDE SEQUENCE</scope>
</reference>
<name>A0A699JV71_TANCI</name>
<evidence type="ECO:0000256" key="1">
    <source>
        <dbReference type="SAM" id="MobiDB-lite"/>
    </source>
</evidence>
<gene>
    <name evidence="2" type="ORF">Tci_631154</name>
</gene>
<proteinExistence type="predicted"/>
<comment type="caution">
    <text evidence="2">The sequence shown here is derived from an EMBL/GenBank/DDBJ whole genome shotgun (WGS) entry which is preliminary data.</text>
</comment>
<protein>
    <submittedName>
        <fullName evidence="2">Reverse transcriptase</fullName>
    </submittedName>
</protein>
<organism evidence="2">
    <name type="scientific">Tanacetum cinerariifolium</name>
    <name type="common">Dalmatian daisy</name>
    <name type="synonym">Chrysanthemum cinerariifolium</name>
    <dbReference type="NCBI Taxonomy" id="118510"/>
    <lineage>
        <taxon>Eukaryota</taxon>
        <taxon>Viridiplantae</taxon>
        <taxon>Streptophyta</taxon>
        <taxon>Embryophyta</taxon>
        <taxon>Tracheophyta</taxon>
        <taxon>Spermatophyta</taxon>
        <taxon>Magnoliopsida</taxon>
        <taxon>eudicotyledons</taxon>
        <taxon>Gunneridae</taxon>
        <taxon>Pentapetalae</taxon>
        <taxon>asterids</taxon>
        <taxon>campanulids</taxon>
        <taxon>Asterales</taxon>
        <taxon>Asteraceae</taxon>
        <taxon>Asteroideae</taxon>
        <taxon>Anthemideae</taxon>
        <taxon>Anthemidinae</taxon>
        <taxon>Tanacetum</taxon>
    </lineage>
</organism>
<dbReference type="EMBL" id="BKCJ010451299">
    <property type="protein sequence ID" value="GFA59182.1"/>
    <property type="molecule type" value="Genomic_DNA"/>
</dbReference>
<feature type="non-terminal residue" evidence="2">
    <location>
        <position position="411"/>
    </location>
</feature>
<dbReference type="AlphaFoldDB" id="A0A699JV71"/>
<keyword evidence="2" id="KW-0808">Transferase</keyword>
<sequence>MARRPPGWKVVEHVIHKKFLNGGVIMVEDDPDVIHVDNSSGLALSTSLNDLEIAALHIDGQSIDVDSPPHIIDVVDEDDDIIDVEDPIPHDLVDSDDEDLVNLDIDDGVNMSTDVAWGHGGDGGGDDRPPPYQVPTGCGGCLGNRGKGTRKPNLGGRREGRQHTRQETRDLRLKAITDKSGPVPIRFEVDDRETLMPLGDYAAHWANYLGELVRELPLHYPSWLKMPPERKAGVVGKIGRTITTPESYLTTLQRLGGLPRELSTRLIPNKRRKFYLYSWKLLKTQPRGYRNTIELPEVNNVVLLRSDTIRKYKEKMLFDVVDTDACHIILGKPWVYDLNAIYKIEDNTYKFKHNGGRFILVPLMESNHVSEQKWKNSFNMGYQDLVEERKDEFLVNSTITTTRIQDETSMA</sequence>